<dbReference type="RefSeq" id="WP_106177537.1">
    <property type="nucleotide sequence ID" value="NZ_PVNH01000002.1"/>
</dbReference>
<feature type="domain" description="Transketolase-like pyrimidine-binding" evidence="4">
    <location>
        <begin position="4"/>
        <end position="179"/>
    </location>
</feature>
<proteinExistence type="predicted"/>
<dbReference type="PANTHER" id="PTHR43257">
    <property type="entry name" value="PYRUVATE DEHYDROGENASE E1 COMPONENT BETA SUBUNIT"/>
    <property type="match status" value="1"/>
</dbReference>
<dbReference type="EMBL" id="PVNH01000002">
    <property type="protein sequence ID" value="PRX50454.1"/>
    <property type="molecule type" value="Genomic_DNA"/>
</dbReference>
<evidence type="ECO:0000313" key="5">
    <source>
        <dbReference type="EMBL" id="PRX50454.1"/>
    </source>
</evidence>
<dbReference type="PANTHER" id="PTHR43257:SF2">
    <property type="entry name" value="PYRUVATE DEHYDROGENASE E1 COMPONENT SUBUNIT BETA"/>
    <property type="match status" value="1"/>
</dbReference>
<dbReference type="GO" id="GO:0016491">
    <property type="term" value="F:oxidoreductase activity"/>
    <property type="evidence" value="ECO:0007669"/>
    <property type="project" value="UniProtKB-KW"/>
</dbReference>
<keyword evidence="5" id="KW-0670">Pyruvate</keyword>
<dbReference type="SUPFAM" id="SSF52922">
    <property type="entry name" value="TK C-terminal domain-like"/>
    <property type="match status" value="1"/>
</dbReference>
<protein>
    <submittedName>
        <fullName evidence="5">Pyruvate dehydrogenase E1 component beta subunit</fullName>
    </submittedName>
</protein>
<dbReference type="InterPro" id="IPR033248">
    <property type="entry name" value="Transketolase_C"/>
</dbReference>
<dbReference type="FunFam" id="3.40.50.970:FF:000001">
    <property type="entry name" value="Pyruvate dehydrogenase E1 beta subunit"/>
    <property type="match status" value="1"/>
</dbReference>
<dbReference type="SMART" id="SM00861">
    <property type="entry name" value="Transket_pyr"/>
    <property type="match status" value="1"/>
</dbReference>
<reference evidence="5 6" key="1">
    <citation type="submission" date="2018-03" db="EMBL/GenBank/DDBJ databases">
        <title>Genomic Encyclopedia of Type Strains, Phase III (KMG-III): the genomes of soil and plant-associated and newly described type strains.</title>
        <authorList>
            <person name="Whitman W."/>
        </authorList>
    </citation>
    <scope>NUCLEOTIDE SEQUENCE [LARGE SCALE GENOMIC DNA]</scope>
    <source>
        <strain evidence="5 6">CGMCC 4.7125</strain>
    </source>
</reference>
<evidence type="ECO:0000313" key="6">
    <source>
        <dbReference type="Proteomes" id="UP000238362"/>
    </source>
</evidence>
<sequence length="328" mass="34490">MRKLKYWQAINSGLAEELRRDPAVMLLGEDVGRPGGAFGATQGLHAEFGEHRVRDTPISEAALTGTAVGAALAGLRPVVEIMFFDFVTLAMDQLVNQAAKMGYLSMGRFPVPLTVRTMCGAGLGSGPQHAQGLEGWLAAVPGLKVVWSSTPADAKALLKAAIRDPDPVVVIESAALWSVRGEVPDDPEATVSIGRAVIRRSGRDATLVAWGAAVTRCLTAADILAAEGIDAEVLDLRTLSPLDTEEVLASLHRTGRLVVVQDATGPCSVGAEVIRLAATEGFAALRAPAELVSAPFAPVPFPPGLERAYFPQDDDVVAAVRRSVGKEM</sequence>
<dbReference type="Gene3D" id="3.40.50.920">
    <property type="match status" value="1"/>
</dbReference>
<comment type="cofactor">
    <cofactor evidence="1">
        <name>thiamine diphosphate</name>
        <dbReference type="ChEBI" id="CHEBI:58937"/>
    </cofactor>
</comment>
<keyword evidence="3" id="KW-0786">Thiamine pyrophosphate</keyword>
<dbReference type="GO" id="GO:0000287">
    <property type="term" value="F:magnesium ion binding"/>
    <property type="evidence" value="ECO:0007669"/>
    <property type="project" value="UniProtKB-ARBA"/>
</dbReference>
<dbReference type="InterPro" id="IPR009014">
    <property type="entry name" value="Transketo_C/PFOR_II"/>
</dbReference>
<dbReference type="InterPro" id="IPR005475">
    <property type="entry name" value="Transketolase-like_Pyr-bd"/>
</dbReference>
<dbReference type="FunFam" id="3.40.50.920:FF:000001">
    <property type="entry name" value="Pyruvate dehydrogenase E1 beta subunit"/>
    <property type="match status" value="1"/>
</dbReference>
<dbReference type="SUPFAM" id="SSF52518">
    <property type="entry name" value="Thiamin diphosphate-binding fold (THDP-binding)"/>
    <property type="match status" value="1"/>
</dbReference>
<dbReference type="OrthoDB" id="9766715at2"/>
<dbReference type="Proteomes" id="UP000238362">
    <property type="component" value="Unassembled WGS sequence"/>
</dbReference>
<dbReference type="InterPro" id="IPR029061">
    <property type="entry name" value="THDP-binding"/>
</dbReference>
<gene>
    <name evidence="5" type="ORF">B0I33_102575</name>
</gene>
<evidence type="ECO:0000256" key="1">
    <source>
        <dbReference type="ARBA" id="ARBA00001964"/>
    </source>
</evidence>
<dbReference type="Pfam" id="PF02780">
    <property type="entry name" value="Transketolase_C"/>
    <property type="match status" value="1"/>
</dbReference>
<name>A0A2T0M1H6_9PSEU</name>
<evidence type="ECO:0000259" key="4">
    <source>
        <dbReference type="SMART" id="SM00861"/>
    </source>
</evidence>
<dbReference type="Pfam" id="PF02779">
    <property type="entry name" value="Transket_pyr"/>
    <property type="match status" value="1"/>
</dbReference>
<accession>A0A2T0M1H6</accession>
<dbReference type="CDD" id="cd07036">
    <property type="entry name" value="TPP_PYR_E1-PDHc-beta_like"/>
    <property type="match status" value="1"/>
</dbReference>
<dbReference type="Gene3D" id="3.40.50.970">
    <property type="match status" value="1"/>
</dbReference>
<keyword evidence="6" id="KW-1185">Reference proteome</keyword>
<evidence type="ECO:0000256" key="3">
    <source>
        <dbReference type="ARBA" id="ARBA00023052"/>
    </source>
</evidence>
<keyword evidence="2" id="KW-0560">Oxidoreductase</keyword>
<evidence type="ECO:0000256" key="2">
    <source>
        <dbReference type="ARBA" id="ARBA00023002"/>
    </source>
</evidence>
<organism evidence="5 6">
    <name type="scientific">Prauserella shujinwangii</name>
    <dbReference type="NCBI Taxonomy" id="1453103"/>
    <lineage>
        <taxon>Bacteria</taxon>
        <taxon>Bacillati</taxon>
        <taxon>Actinomycetota</taxon>
        <taxon>Actinomycetes</taxon>
        <taxon>Pseudonocardiales</taxon>
        <taxon>Pseudonocardiaceae</taxon>
        <taxon>Prauserella</taxon>
    </lineage>
</organism>
<dbReference type="AlphaFoldDB" id="A0A2T0M1H6"/>
<dbReference type="NCBIfam" id="NF006667">
    <property type="entry name" value="PRK09212.1"/>
    <property type="match status" value="1"/>
</dbReference>
<comment type="caution">
    <text evidence="5">The sequence shown here is derived from an EMBL/GenBank/DDBJ whole genome shotgun (WGS) entry which is preliminary data.</text>
</comment>